<comment type="similarity">
    <text evidence="1">Belongs to the AHA1 family.</text>
</comment>
<evidence type="ECO:0000256" key="1">
    <source>
        <dbReference type="ARBA" id="ARBA00006817"/>
    </source>
</evidence>
<comment type="caution">
    <text evidence="3">The sequence shown here is derived from an EMBL/GenBank/DDBJ whole genome shotgun (WGS) entry which is preliminary data.</text>
</comment>
<sequence length="161" mass="18064">MKPATIKNLSETKVEVVRRFNSQVESVWKPFTDASLVRQCMLGPPGWSMPVCEIDFRINGIYENVFRNEVEGTEIKIAGTYREIVTYKKIVQDEQHKIGSSEKGIINKTVVTLTFEAVSEGTNVRTLIEYGSKKQCDEALATGMAAAMEMGYCRIDDLLTS</sequence>
<evidence type="ECO:0000313" key="4">
    <source>
        <dbReference type="Proteomes" id="UP001356308"/>
    </source>
</evidence>
<dbReference type="InterPro" id="IPR023393">
    <property type="entry name" value="START-like_dom_sf"/>
</dbReference>
<protein>
    <submittedName>
        <fullName evidence="3">SRPBCC domain-containing protein</fullName>
    </submittedName>
</protein>
<organism evidence="3 4">
    <name type="scientific">Maribacter cobaltidurans</name>
    <dbReference type="NCBI Taxonomy" id="1178778"/>
    <lineage>
        <taxon>Bacteria</taxon>
        <taxon>Pseudomonadati</taxon>
        <taxon>Bacteroidota</taxon>
        <taxon>Flavobacteriia</taxon>
        <taxon>Flavobacteriales</taxon>
        <taxon>Flavobacteriaceae</taxon>
        <taxon>Maribacter</taxon>
    </lineage>
</organism>
<accession>A0ABU7ITG6</accession>
<dbReference type="SUPFAM" id="SSF55961">
    <property type="entry name" value="Bet v1-like"/>
    <property type="match status" value="1"/>
</dbReference>
<gene>
    <name evidence="3" type="ORF">V1I91_07080</name>
</gene>
<proteinExistence type="inferred from homology"/>
<reference evidence="3 4" key="1">
    <citation type="submission" date="2024-01" db="EMBL/GenBank/DDBJ databases">
        <title>Maribacter spp. originated from different algae showed divergent polysaccharides utilization ability.</title>
        <authorList>
            <person name="Wang H."/>
            <person name="Wu Y."/>
        </authorList>
    </citation>
    <scope>NUCLEOTIDE SEQUENCE [LARGE SCALE GENOMIC DNA]</scope>
    <source>
        <strain evidence="3 4">PR1</strain>
    </source>
</reference>
<evidence type="ECO:0000259" key="2">
    <source>
        <dbReference type="Pfam" id="PF08327"/>
    </source>
</evidence>
<dbReference type="Gene3D" id="3.30.530.20">
    <property type="match status" value="1"/>
</dbReference>
<dbReference type="EMBL" id="JAZDDG010000003">
    <property type="protein sequence ID" value="MEE1975826.1"/>
    <property type="molecule type" value="Genomic_DNA"/>
</dbReference>
<evidence type="ECO:0000313" key="3">
    <source>
        <dbReference type="EMBL" id="MEE1975826.1"/>
    </source>
</evidence>
<dbReference type="RefSeq" id="WP_272650647.1">
    <property type="nucleotide sequence ID" value="NZ_JAZDDG010000003.1"/>
</dbReference>
<dbReference type="Pfam" id="PF08327">
    <property type="entry name" value="AHSA1"/>
    <property type="match status" value="1"/>
</dbReference>
<dbReference type="Proteomes" id="UP001356308">
    <property type="component" value="Unassembled WGS sequence"/>
</dbReference>
<keyword evidence="4" id="KW-1185">Reference proteome</keyword>
<feature type="domain" description="Activator of Hsp90 ATPase homologue 1/2-like C-terminal" evidence="2">
    <location>
        <begin position="23"/>
        <end position="159"/>
    </location>
</feature>
<dbReference type="InterPro" id="IPR013538">
    <property type="entry name" value="ASHA1/2-like_C"/>
</dbReference>
<name>A0ABU7ITG6_9FLAO</name>